<keyword evidence="2" id="KW-1185">Reference proteome</keyword>
<dbReference type="Proteomes" id="UP000265520">
    <property type="component" value="Unassembled WGS sequence"/>
</dbReference>
<dbReference type="AlphaFoldDB" id="A0A392V602"/>
<dbReference type="EMBL" id="LXQA011039230">
    <property type="protein sequence ID" value="MCI82265.1"/>
    <property type="molecule type" value="Genomic_DNA"/>
</dbReference>
<name>A0A392V602_9FABA</name>
<proteinExistence type="predicted"/>
<feature type="non-terminal residue" evidence="1">
    <location>
        <position position="57"/>
    </location>
</feature>
<protein>
    <submittedName>
        <fullName evidence="1">Uncharacterized protein</fullName>
    </submittedName>
</protein>
<comment type="caution">
    <text evidence="1">The sequence shown here is derived from an EMBL/GenBank/DDBJ whole genome shotgun (WGS) entry which is preliminary data.</text>
</comment>
<reference evidence="1 2" key="1">
    <citation type="journal article" date="2018" name="Front. Plant Sci.">
        <title>Red Clover (Trifolium pratense) and Zigzag Clover (T. medium) - A Picture of Genomic Similarities and Differences.</title>
        <authorList>
            <person name="Dluhosova J."/>
            <person name="Istvanek J."/>
            <person name="Nedelnik J."/>
            <person name="Repkova J."/>
        </authorList>
    </citation>
    <scope>NUCLEOTIDE SEQUENCE [LARGE SCALE GENOMIC DNA]</scope>
    <source>
        <strain evidence="2">cv. 10/8</strain>
        <tissue evidence="1">Leaf</tissue>
    </source>
</reference>
<accession>A0A392V602</accession>
<evidence type="ECO:0000313" key="2">
    <source>
        <dbReference type="Proteomes" id="UP000265520"/>
    </source>
</evidence>
<evidence type="ECO:0000313" key="1">
    <source>
        <dbReference type="EMBL" id="MCI82265.1"/>
    </source>
</evidence>
<sequence>MIQECDPKEIEVDDTDGLNCQGLSLDDKDAKNKETVMSSLKDAQEVLKNGSYATWGK</sequence>
<organism evidence="1 2">
    <name type="scientific">Trifolium medium</name>
    <dbReference type="NCBI Taxonomy" id="97028"/>
    <lineage>
        <taxon>Eukaryota</taxon>
        <taxon>Viridiplantae</taxon>
        <taxon>Streptophyta</taxon>
        <taxon>Embryophyta</taxon>
        <taxon>Tracheophyta</taxon>
        <taxon>Spermatophyta</taxon>
        <taxon>Magnoliopsida</taxon>
        <taxon>eudicotyledons</taxon>
        <taxon>Gunneridae</taxon>
        <taxon>Pentapetalae</taxon>
        <taxon>rosids</taxon>
        <taxon>fabids</taxon>
        <taxon>Fabales</taxon>
        <taxon>Fabaceae</taxon>
        <taxon>Papilionoideae</taxon>
        <taxon>50 kb inversion clade</taxon>
        <taxon>NPAAA clade</taxon>
        <taxon>Hologalegina</taxon>
        <taxon>IRL clade</taxon>
        <taxon>Trifolieae</taxon>
        <taxon>Trifolium</taxon>
    </lineage>
</organism>